<gene>
    <name evidence="2" type="ORF">Pmani_003165</name>
</gene>
<evidence type="ECO:0000256" key="1">
    <source>
        <dbReference type="SAM" id="MobiDB-lite"/>
    </source>
</evidence>
<sequence>MTTHHTSSLPTPHHHYQLHIITTHHTSSLPTPHHHYPPYIITTNPIYLPTTHHHYSPHIIPTNPTSSLPTTHHHYSPHIITTNPTSSLPTTHHHHTSPYIILNHNFLKQYLHVLSSLGLPVSRHNIDGLHRQQAITKRNMMASSTPRKKRKVEGNEVEGKEDDSYSAGAFYRVAWEKKPFGAIF</sequence>
<dbReference type="Proteomes" id="UP001292094">
    <property type="component" value="Unassembled WGS sequence"/>
</dbReference>
<evidence type="ECO:0000313" key="2">
    <source>
        <dbReference type="EMBL" id="KAK4326301.1"/>
    </source>
</evidence>
<name>A0AAE1UMR7_9EUCA</name>
<accession>A0AAE1UMR7</accession>
<organism evidence="2 3">
    <name type="scientific">Petrolisthes manimaculis</name>
    <dbReference type="NCBI Taxonomy" id="1843537"/>
    <lineage>
        <taxon>Eukaryota</taxon>
        <taxon>Metazoa</taxon>
        <taxon>Ecdysozoa</taxon>
        <taxon>Arthropoda</taxon>
        <taxon>Crustacea</taxon>
        <taxon>Multicrustacea</taxon>
        <taxon>Malacostraca</taxon>
        <taxon>Eumalacostraca</taxon>
        <taxon>Eucarida</taxon>
        <taxon>Decapoda</taxon>
        <taxon>Pleocyemata</taxon>
        <taxon>Anomura</taxon>
        <taxon>Galatheoidea</taxon>
        <taxon>Porcellanidae</taxon>
        <taxon>Petrolisthes</taxon>
    </lineage>
</organism>
<proteinExistence type="predicted"/>
<protein>
    <submittedName>
        <fullName evidence="2">Uncharacterized protein</fullName>
    </submittedName>
</protein>
<comment type="caution">
    <text evidence="2">The sequence shown here is derived from an EMBL/GenBank/DDBJ whole genome shotgun (WGS) entry which is preliminary data.</text>
</comment>
<feature type="region of interest" description="Disordered" evidence="1">
    <location>
        <begin position="139"/>
        <end position="161"/>
    </location>
</feature>
<dbReference type="AlphaFoldDB" id="A0AAE1UMR7"/>
<reference evidence="2" key="1">
    <citation type="submission" date="2023-11" db="EMBL/GenBank/DDBJ databases">
        <title>Genome assemblies of two species of porcelain crab, Petrolisthes cinctipes and Petrolisthes manimaculis (Anomura: Porcellanidae).</title>
        <authorList>
            <person name="Angst P."/>
        </authorList>
    </citation>
    <scope>NUCLEOTIDE SEQUENCE</scope>
    <source>
        <strain evidence="2">PB745_02</strain>
        <tissue evidence="2">Gill</tissue>
    </source>
</reference>
<evidence type="ECO:0000313" key="3">
    <source>
        <dbReference type="Proteomes" id="UP001292094"/>
    </source>
</evidence>
<keyword evidence="3" id="KW-1185">Reference proteome</keyword>
<dbReference type="EMBL" id="JAWZYT010000226">
    <property type="protein sequence ID" value="KAK4326301.1"/>
    <property type="molecule type" value="Genomic_DNA"/>
</dbReference>